<feature type="compositionally biased region" description="Basic residues" evidence="1">
    <location>
        <begin position="151"/>
        <end position="174"/>
    </location>
</feature>
<gene>
    <name evidence="2" type="ORF">SBRY_40121</name>
</gene>
<feature type="compositionally biased region" description="Gly residues" evidence="1">
    <location>
        <begin position="132"/>
        <end position="146"/>
    </location>
</feature>
<feature type="region of interest" description="Disordered" evidence="1">
    <location>
        <begin position="85"/>
        <end position="107"/>
    </location>
</feature>
<feature type="compositionally biased region" description="Pro residues" evidence="1">
    <location>
        <begin position="200"/>
        <end position="210"/>
    </location>
</feature>
<name>A0A9W4H2C0_9ACTN</name>
<dbReference type="Proteomes" id="UP001153328">
    <property type="component" value="Unassembled WGS sequence"/>
</dbReference>
<evidence type="ECO:0000313" key="2">
    <source>
        <dbReference type="EMBL" id="CAG7645293.1"/>
    </source>
</evidence>
<feature type="compositionally biased region" description="Low complexity" evidence="1">
    <location>
        <begin position="219"/>
        <end position="230"/>
    </location>
</feature>
<feature type="region of interest" description="Disordered" evidence="1">
    <location>
        <begin position="129"/>
        <end position="244"/>
    </location>
</feature>
<comment type="caution">
    <text evidence="2">The sequence shown here is derived from an EMBL/GenBank/DDBJ whole genome shotgun (WGS) entry which is preliminary data.</text>
</comment>
<reference evidence="2" key="1">
    <citation type="submission" date="2021-06" db="EMBL/GenBank/DDBJ databases">
        <authorList>
            <person name="Arsene-Ploetze F."/>
        </authorList>
    </citation>
    <scope>NUCLEOTIDE SEQUENCE</scope>
    <source>
        <strain evidence="2">SBRY1</strain>
    </source>
</reference>
<protein>
    <submittedName>
        <fullName evidence="2">Uncharacterized protein</fullName>
    </submittedName>
</protein>
<dbReference type="EMBL" id="CAJVAX010000018">
    <property type="protein sequence ID" value="CAG7645293.1"/>
    <property type="molecule type" value="Genomic_DNA"/>
</dbReference>
<accession>A0A9W4H2C0</accession>
<feature type="compositionally biased region" description="Basic and acidic residues" evidence="1">
    <location>
        <begin position="93"/>
        <end position="107"/>
    </location>
</feature>
<keyword evidence="3" id="KW-1185">Reference proteome</keyword>
<dbReference type="AlphaFoldDB" id="A0A9W4H2C0"/>
<organism evidence="2 3">
    <name type="scientific">Actinacidiphila bryophytorum</name>
    <dbReference type="NCBI Taxonomy" id="1436133"/>
    <lineage>
        <taxon>Bacteria</taxon>
        <taxon>Bacillati</taxon>
        <taxon>Actinomycetota</taxon>
        <taxon>Actinomycetes</taxon>
        <taxon>Kitasatosporales</taxon>
        <taxon>Streptomycetaceae</taxon>
        <taxon>Actinacidiphila</taxon>
    </lineage>
</organism>
<evidence type="ECO:0000313" key="3">
    <source>
        <dbReference type="Proteomes" id="UP001153328"/>
    </source>
</evidence>
<evidence type="ECO:0000256" key="1">
    <source>
        <dbReference type="SAM" id="MobiDB-lite"/>
    </source>
</evidence>
<proteinExistence type="predicted"/>
<sequence>MAARMTSRVTVRSQRWPLRTTRRRQLCVGRLRSGPEPVYRDAGSGSTLCRTGDRWVCDGTLRASLAGALRGACSCGRRGTACHPLDRDDADPDAPHLHDTGGPRGDWARHIAETDARSVLTAAVTALLEPAGGAGGPGGGRAAGGAEGRRRPGAHHRRGRPAGRPHRGGGRRGRGCCPGLRWRRLSASPSRTPGQGRPLGPAPGGRPPPLTSHHRAGARRALGGSRATRASPQSPPRGASLRLG</sequence>